<organism evidence="2 3">
    <name type="scientific">Fusarium albosuccineum</name>
    <dbReference type="NCBI Taxonomy" id="1237068"/>
    <lineage>
        <taxon>Eukaryota</taxon>
        <taxon>Fungi</taxon>
        <taxon>Dikarya</taxon>
        <taxon>Ascomycota</taxon>
        <taxon>Pezizomycotina</taxon>
        <taxon>Sordariomycetes</taxon>
        <taxon>Hypocreomycetidae</taxon>
        <taxon>Hypocreales</taxon>
        <taxon>Nectriaceae</taxon>
        <taxon>Fusarium</taxon>
        <taxon>Fusarium decemcellulare species complex</taxon>
    </lineage>
</organism>
<sequence length="247" mass="27865">MDSSIFTSGGGEIDPSRLTQPTDEYQRLVKRCREELAAHIGKSYLALMEWFITDSASERRTGIAIEPLRVRLRTKQTDSYTWLYTTEVAHLFSKNLSDHNIAAYKMLCQEVGHSFHAVTFPKAANGVKRQSFDLCPPLAIPPAFSSPAEADAMGCNEILTYTTSQLYLTEESLRAERAKNDCLHEELESLAAEHEDLARKFREQAEKAGQTETLMYKCLNAIDRIRILAEGVQEDHRNNTDGSVFIT</sequence>
<proteinExistence type="predicted"/>
<dbReference type="OrthoDB" id="5187726at2759"/>
<reference evidence="2 3" key="1">
    <citation type="submission" date="2020-01" db="EMBL/GenBank/DDBJ databases">
        <title>Identification and distribution of gene clusters putatively required for synthesis of sphingolipid metabolism inhibitors in phylogenetically diverse species of the filamentous fungus Fusarium.</title>
        <authorList>
            <person name="Kim H.-S."/>
            <person name="Busman M."/>
            <person name="Brown D.W."/>
            <person name="Divon H."/>
            <person name="Uhlig S."/>
            <person name="Proctor R.H."/>
        </authorList>
    </citation>
    <scope>NUCLEOTIDE SEQUENCE [LARGE SCALE GENOMIC DNA]</scope>
    <source>
        <strain evidence="2 3">NRRL 20459</strain>
    </source>
</reference>
<keyword evidence="1" id="KW-0175">Coiled coil</keyword>
<evidence type="ECO:0000313" key="3">
    <source>
        <dbReference type="Proteomes" id="UP000554235"/>
    </source>
</evidence>
<evidence type="ECO:0000313" key="2">
    <source>
        <dbReference type="EMBL" id="KAF4468489.1"/>
    </source>
</evidence>
<dbReference type="AlphaFoldDB" id="A0A8H4LJ96"/>
<evidence type="ECO:0000256" key="1">
    <source>
        <dbReference type="SAM" id="Coils"/>
    </source>
</evidence>
<comment type="caution">
    <text evidence="2">The sequence shown here is derived from an EMBL/GenBank/DDBJ whole genome shotgun (WGS) entry which is preliminary data.</text>
</comment>
<dbReference type="Proteomes" id="UP000554235">
    <property type="component" value="Unassembled WGS sequence"/>
</dbReference>
<keyword evidence="3" id="KW-1185">Reference proteome</keyword>
<protein>
    <submittedName>
        <fullName evidence="2">Uncharacterized protein</fullName>
    </submittedName>
</protein>
<accession>A0A8H4LJ96</accession>
<feature type="coiled-coil region" evidence="1">
    <location>
        <begin position="173"/>
        <end position="207"/>
    </location>
</feature>
<gene>
    <name evidence="2" type="ORF">FALBO_4606</name>
</gene>
<name>A0A8H4LJ96_9HYPO</name>
<dbReference type="EMBL" id="JAADYS010000605">
    <property type="protein sequence ID" value="KAF4468489.1"/>
    <property type="molecule type" value="Genomic_DNA"/>
</dbReference>